<evidence type="ECO:0000256" key="1">
    <source>
        <dbReference type="SAM" id="MobiDB-lite"/>
    </source>
</evidence>
<organism evidence="2 3">
    <name type="scientific">Labrys miyagiensis</name>
    <dbReference type="NCBI Taxonomy" id="346912"/>
    <lineage>
        <taxon>Bacteria</taxon>
        <taxon>Pseudomonadati</taxon>
        <taxon>Pseudomonadota</taxon>
        <taxon>Alphaproteobacteria</taxon>
        <taxon>Hyphomicrobiales</taxon>
        <taxon>Xanthobacteraceae</taxon>
        <taxon>Labrys</taxon>
    </lineage>
</organism>
<comment type="caution">
    <text evidence="2">The sequence shown here is derived from an EMBL/GenBank/DDBJ whole genome shotgun (WGS) entry which is preliminary data.</text>
</comment>
<dbReference type="Proteomes" id="UP001156882">
    <property type="component" value="Unassembled WGS sequence"/>
</dbReference>
<dbReference type="EMBL" id="BSPC01000005">
    <property type="protein sequence ID" value="GLS17665.1"/>
    <property type="molecule type" value="Genomic_DNA"/>
</dbReference>
<accession>A0ABQ6CFM7</accession>
<reference evidence="3" key="1">
    <citation type="journal article" date="2019" name="Int. J. Syst. Evol. Microbiol.">
        <title>The Global Catalogue of Microorganisms (GCM) 10K type strain sequencing project: providing services to taxonomists for standard genome sequencing and annotation.</title>
        <authorList>
            <consortium name="The Broad Institute Genomics Platform"/>
            <consortium name="The Broad Institute Genome Sequencing Center for Infectious Disease"/>
            <person name="Wu L."/>
            <person name="Ma J."/>
        </authorList>
    </citation>
    <scope>NUCLEOTIDE SEQUENCE [LARGE SCALE GENOMIC DNA]</scope>
    <source>
        <strain evidence="3">NBRC 101365</strain>
    </source>
</reference>
<name>A0ABQ6CFM7_9HYPH</name>
<feature type="region of interest" description="Disordered" evidence="1">
    <location>
        <begin position="48"/>
        <end position="70"/>
    </location>
</feature>
<evidence type="ECO:0000313" key="3">
    <source>
        <dbReference type="Proteomes" id="UP001156882"/>
    </source>
</evidence>
<evidence type="ECO:0000313" key="2">
    <source>
        <dbReference type="EMBL" id="GLS17665.1"/>
    </source>
</evidence>
<feature type="compositionally biased region" description="Basic and acidic residues" evidence="1">
    <location>
        <begin position="58"/>
        <end position="70"/>
    </location>
</feature>
<gene>
    <name evidence="2" type="ORF">GCM10007874_06800</name>
</gene>
<keyword evidence="3" id="KW-1185">Reference proteome</keyword>
<sequence length="70" mass="7534">MRMLPEALAVAPLPVNPSQPASVDPLDRARVLVGAPFDFKAEFEGNVKQSARPPHVGTRAERCLDERGGP</sequence>
<protein>
    <submittedName>
        <fullName evidence="2">Uncharacterized protein</fullName>
    </submittedName>
</protein>
<dbReference type="RefSeq" id="WP_284310472.1">
    <property type="nucleotide sequence ID" value="NZ_BSPC01000005.1"/>
</dbReference>
<proteinExistence type="predicted"/>